<feature type="chain" id="PRO_5035283901" evidence="1">
    <location>
        <begin position="23"/>
        <end position="218"/>
    </location>
</feature>
<dbReference type="AlphaFoldDB" id="A0A8J2JMV4"/>
<evidence type="ECO:0000313" key="3">
    <source>
        <dbReference type="Proteomes" id="UP000708208"/>
    </source>
</evidence>
<evidence type="ECO:0000313" key="2">
    <source>
        <dbReference type="EMBL" id="CAG7659422.1"/>
    </source>
</evidence>
<accession>A0A8J2JMV4</accession>
<sequence>MIRFTLFGLVLIAAPFLPQCLSSITRFEGIKSGINNITIDSHNSVFSEVEQENHSEELVEYLLSTLDSSEPNEPESIQRKAFVVSLIKKPHFKCVAQALFKRIPELPKIFRGVWKFLSSKDAFALREALKQFLPPFLADAGQTVDKINKVLVDDKDIFMWQALRLWIFLQKPEVLQVIDKFQALDEVLKFSELGKRCNFNVLHALQDLEANLLNPLYI</sequence>
<keyword evidence="1" id="KW-0732">Signal</keyword>
<gene>
    <name evidence="2" type="ORF">AFUS01_LOCUS1242</name>
</gene>
<protein>
    <submittedName>
        <fullName evidence="2">Uncharacterized protein</fullName>
    </submittedName>
</protein>
<evidence type="ECO:0000256" key="1">
    <source>
        <dbReference type="SAM" id="SignalP"/>
    </source>
</evidence>
<proteinExistence type="predicted"/>
<organism evidence="2 3">
    <name type="scientific">Allacma fusca</name>
    <dbReference type="NCBI Taxonomy" id="39272"/>
    <lineage>
        <taxon>Eukaryota</taxon>
        <taxon>Metazoa</taxon>
        <taxon>Ecdysozoa</taxon>
        <taxon>Arthropoda</taxon>
        <taxon>Hexapoda</taxon>
        <taxon>Collembola</taxon>
        <taxon>Symphypleona</taxon>
        <taxon>Sminthuridae</taxon>
        <taxon>Allacma</taxon>
    </lineage>
</organism>
<keyword evidence="3" id="KW-1185">Reference proteome</keyword>
<comment type="caution">
    <text evidence="2">The sequence shown here is derived from an EMBL/GenBank/DDBJ whole genome shotgun (WGS) entry which is preliminary data.</text>
</comment>
<dbReference type="EMBL" id="CAJVCH010006922">
    <property type="protein sequence ID" value="CAG7659422.1"/>
    <property type="molecule type" value="Genomic_DNA"/>
</dbReference>
<name>A0A8J2JMV4_9HEXA</name>
<feature type="signal peptide" evidence="1">
    <location>
        <begin position="1"/>
        <end position="22"/>
    </location>
</feature>
<dbReference type="Proteomes" id="UP000708208">
    <property type="component" value="Unassembled WGS sequence"/>
</dbReference>
<reference evidence="2" key="1">
    <citation type="submission" date="2021-06" db="EMBL/GenBank/DDBJ databases">
        <authorList>
            <person name="Hodson N. C."/>
            <person name="Mongue J. A."/>
            <person name="Jaron S. K."/>
        </authorList>
    </citation>
    <scope>NUCLEOTIDE SEQUENCE</scope>
</reference>